<evidence type="ECO:0000313" key="1">
    <source>
        <dbReference type="EMBL" id="KAJ3005562.1"/>
    </source>
</evidence>
<dbReference type="EMBL" id="JANSHE010000965">
    <property type="protein sequence ID" value="KAJ3005562.1"/>
    <property type="molecule type" value="Genomic_DNA"/>
</dbReference>
<protein>
    <submittedName>
        <fullName evidence="1">Uncharacterized protein</fullName>
    </submittedName>
</protein>
<sequence length="155" mass="17150">MPTWHVCHGRLCDLDAESTRPSLVCPRSSLPLLHVPSARSSSQSGASGRLFAMSQSLSEECTPLKRKYDACFNAWFEGYLEPAVSASASSEQRSKFAQQKAAEFESSCGKIWQEYRQCVQKAVKDKGLDVLLDQARAENPLKEPPPPPPLDKPRS</sequence>
<keyword evidence="2" id="KW-1185">Reference proteome</keyword>
<proteinExistence type="predicted"/>
<dbReference type="Proteomes" id="UP001144978">
    <property type="component" value="Unassembled WGS sequence"/>
</dbReference>
<gene>
    <name evidence="1" type="ORF">NUW54_g4283</name>
</gene>
<name>A0ACC1Q153_9APHY</name>
<accession>A0ACC1Q153</accession>
<evidence type="ECO:0000313" key="2">
    <source>
        <dbReference type="Proteomes" id="UP001144978"/>
    </source>
</evidence>
<organism evidence="1 2">
    <name type="scientific">Trametes sanguinea</name>
    <dbReference type="NCBI Taxonomy" id="158606"/>
    <lineage>
        <taxon>Eukaryota</taxon>
        <taxon>Fungi</taxon>
        <taxon>Dikarya</taxon>
        <taxon>Basidiomycota</taxon>
        <taxon>Agaricomycotina</taxon>
        <taxon>Agaricomycetes</taxon>
        <taxon>Polyporales</taxon>
        <taxon>Polyporaceae</taxon>
        <taxon>Trametes</taxon>
    </lineage>
</organism>
<reference evidence="1" key="1">
    <citation type="submission" date="2022-08" db="EMBL/GenBank/DDBJ databases">
        <title>Genome Sequence of Pycnoporus sanguineus.</title>
        <authorList>
            <person name="Buettner E."/>
        </authorList>
    </citation>
    <scope>NUCLEOTIDE SEQUENCE</scope>
    <source>
        <strain evidence="1">CG-C14</strain>
    </source>
</reference>
<comment type="caution">
    <text evidence="1">The sequence shown here is derived from an EMBL/GenBank/DDBJ whole genome shotgun (WGS) entry which is preliminary data.</text>
</comment>